<dbReference type="PROSITE" id="PS51421">
    <property type="entry name" value="RAS"/>
    <property type="match status" value="1"/>
</dbReference>
<dbReference type="GeneID" id="68094509"/>
<dbReference type="InterPro" id="IPR027417">
    <property type="entry name" value="P-loop_NTPase"/>
</dbReference>
<sequence>MSNKPFYGVSSPSTALSLVCATTLRDDELLLVLSFLPQSELLALRLASQSFRLSQLTEHDVFWQPIYLRSITKLSKLHRKLQKILSQIMTMQVPPFIDLKQQALKESRKQVADWKYKGPTNPFLPYNQLKEIKFKSIKHDNDYKIVFTGDGAVGKSSLIMRYNTGEFPCDYVPTVYDNCTVNMTVGEIQVTISPWDTAGQSEYDRLRPLSYPGTDVYFVCCSCNNIMSLHNIYEKWVPEIRCYTDSNPPIVLVMNKIDLRSKQLELLSLPYARFVMDYQDGEQIARKVGCCSYLETSALHNINVSDLTEVAVKSYLFAQENFSHSFKSKKCCLI</sequence>
<dbReference type="SUPFAM" id="SSF52540">
    <property type="entry name" value="P-loop containing nucleoside triphosphate hydrolases"/>
    <property type="match status" value="1"/>
</dbReference>
<dbReference type="PANTHER" id="PTHR24072">
    <property type="entry name" value="RHO FAMILY GTPASE"/>
    <property type="match status" value="1"/>
</dbReference>
<keyword evidence="2" id="KW-0342">GTP-binding</keyword>
<dbReference type="PROSITE" id="PS51419">
    <property type="entry name" value="RAB"/>
    <property type="match status" value="1"/>
</dbReference>
<protein>
    <submittedName>
        <fullName evidence="3">Uncharacterized protein</fullName>
    </submittedName>
</protein>
<evidence type="ECO:0000313" key="3">
    <source>
        <dbReference type="EMBL" id="KAG2387018.1"/>
    </source>
</evidence>
<dbReference type="GO" id="GO:0007264">
    <property type="term" value="P:small GTPase-mediated signal transduction"/>
    <property type="evidence" value="ECO:0007669"/>
    <property type="project" value="InterPro"/>
</dbReference>
<dbReference type="InterPro" id="IPR005225">
    <property type="entry name" value="Small_GTP-bd"/>
</dbReference>
<dbReference type="AlphaFoldDB" id="A0AA88GVD4"/>
<evidence type="ECO:0000256" key="1">
    <source>
        <dbReference type="ARBA" id="ARBA00022741"/>
    </source>
</evidence>
<dbReference type="GO" id="GO:0005525">
    <property type="term" value="F:GTP binding"/>
    <property type="evidence" value="ECO:0007669"/>
    <property type="project" value="UniProtKB-KW"/>
</dbReference>
<dbReference type="RefSeq" id="XP_044551010.1">
    <property type="nucleotide sequence ID" value="XM_044691429.1"/>
</dbReference>
<dbReference type="Gene3D" id="3.40.50.300">
    <property type="entry name" value="P-loop containing nucleotide triphosphate hydrolases"/>
    <property type="match status" value="1"/>
</dbReference>
<evidence type="ECO:0000256" key="2">
    <source>
        <dbReference type="ARBA" id="ARBA00023134"/>
    </source>
</evidence>
<dbReference type="SMART" id="SM00173">
    <property type="entry name" value="RAS"/>
    <property type="match status" value="1"/>
</dbReference>
<keyword evidence="1" id="KW-0547">Nucleotide-binding</keyword>
<dbReference type="InterPro" id="IPR036047">
    <property type="entry name" value="F-box-like_dom_sf"/>
</dbReference>
<proteinExistence type="predicted"/>
<dbReference type="PRINTS" id="PR00449">
    <property type="entry name" value="RASTRNSFRMNG"/>
</dbReference>
<keyword evidence="4" id="KW-1185">Reference proteome</keyword>
<gene>
    <name evidence="3" type="ORF">C9374_002053</name>
</gene>
<reference evidence="3 4" key="1">
    <citation type="journal article" date="2018" name="BMC Genomics">
        <title>The genome of Naegleria lovaniensis, the basis for a comparative approach to unravel pathogenicity factors of the human pathogenic amoeba N. fowleri.</title>
        <authorList>
            <person name="Liechti N."/>
            <person name="Schurch N."/>
            <person name="Bruggmann R."/>
            <person name="Wittwer M."/>
        </authorList>
    </citation>
    <scope>NUCLEOTIDE SEQUENCE [LARGE SCALE GENOMIC DNA]</scope>
    <source>
        <strain evidence="3 4">ATCC 30569</strain>
    </source>
</reference>
<dbReference type="SMART" id="SM00174">
    <property type="entry name" value="RHO"/>
    <property type="match status" value="1"/>
</dbReference>
<dbReference type="SUPFAM" id="SSF81383">
    <property type="entry name" value="F-box domain"/>
    <property type="match status" value="1"/>
</dbReference>
<dbReference type="EMBL" id="PYSW02000014">
    <property type="protein sequence ID" value="KAG2387018.1"/>
    <property type="molecule type" value="Genomic_DNA"/>
</dbReference>
<evidence type="ECO:0000313" key="4">
    <source>
        <dbReference type="Proteomes" id="UP000816034"/>
    </source>
</evidence>
<dbReference type="InterPro" id="IPR003578">
    <property type="entry name" value="Small_GTPase_Rho"/>
</dbReference>
<dbReference type="CDD" id="cd00157">
    <property type="entry name" value="Rho"/>
    <property type="match status" value="1"/>
</dbReference>
<dbReference type="InterPro" id="IPR001806">
    <property type="entry name" value="Small_GTPase"/>
</dbReference>
<organism evidence="3 4">
    <name type="scientific">Naegleria lovaniensis</name>
    <name type="common">Amoeba</name>
    <dbReference type="NCBI Taxonomy" id="51637"/>
    <lineage>
        <taxon>Eukaryota</taxon>
        <taxon>Discoba</taxon>
        <taxon>Heterolobosea</taxon>
        <taxon>Tetramitia</taxon>
        <taxon>Eutetramitia</taxon>
        <taxon>Vahlkampfiidae</taxon>
        <taxon>Naegleria</taxon>
    </lineage>
</organism>
<dbReference type="Proteomes" id="UP000816034">
    <property type="component" value="Unassembled WGS sequence"/>
</dbReference>
<dbReference type="NCBIfam" id="TIGR00231">
    <property type="entry name" value="small_GTP"/>
    <property type="match status" value="1"/>
</dbReference>
<dbReference type="SMART" id="SM00175">
    <property type="entry name" value="RAB"/>
    <property type="match status" value="1"/>
</dbReference>
<accession>A0AA88GVD4</accession>
<dbReference type="PROSITE" id="PS51420">
    <property type="entry name" value="RHO"/>
    <property type="match status" value="1"/>
</dbReference>
<name>A0AA88GVD4_NAELO</name>
<dbReference type="GO" id="GO:0003924">
    <property type="term" value="F:GTPase activity"/>
    <property type="evidence" value="ECO:0007669"/>
    <property type="project" value="InterPro"/>
</dbReference>
<dbReference type="Pfam" id="PF00071">
    <property type="entry name" value="Ras"/>
    <property type="match status" value="1"/>
</dbReference>
<comment type="caution">
    <text evidence="3">The sequence shown here is derived from an EMBL/GenBank/DDBJ whole genome shotgun (WGS) entry which is preliminary data.</text>
</comment>